<gene>
    <name evidence="8" type="ORF">NAB2_0853</name>
    <name evidence="7" type="ORF">Nizo2260_2005</name>
</gene>
<dbReference type="InterPro" id="IPR015424">
    <property type="entry name" value="PyrdxlP-dep_Trfase"/>
</dbReference>
<dbReference type="EMBL" id="LUXO01000021">
    <property type="protein sequence ID" value="KZV04444.1"/>
    <property type="molecule type" value="Genomic_DNA"/>
</dbReference>
<dbReference type="InterPro" id="IPR015422">
    <property type="entry name" value="PyrdxlP-dep_Trfase_small"/>
</dbReference>
<sequence>MKAVHPMPFDFETVLNRRHTNAVKWDVADDELPMWVADMDFETAPVIKQALIKRAQFGVFGYEEVPMAYYEAVADWWATEHNFRPQIEWLMFCTGVVPAISSIVRKMTAAGDNVLVQAPVYNIFYHSIENNGRHTLSSDLVARDASYAIDWDDLTTKLADPLTTMMILCNPQNPIGIVWSRATLQRLGELCLKYHVLVVADEIHCDLTLNGHTYTPFSSLTAPVAHNSISCISPSKTFNVAALHAATLIIPDAHVRALVSRGINNDELAEPNSFAIPASIAAYTEGHDWVAALRTKLAANQRQVQTYLTAELPQVKLVEAQATYLLWLDVRQVTTDSAALAAFIRQRTGLFLSAGDAYRGDGNRFLRLNVACPTTTLTDGLARLKAGITAYQQVQA</sequence>
<dbReference type="Pfam" id="PF00155">
    <property type="entry name" value="Aminotran_1_2"/>
    <property type="match status" value="1"/>
</dbReference>
<dbReference type="Proteomes" id="UP000076872">
    <property type="component" value="Unassembled WGS sequence"/>
</dbReference>
<protein>
    <recommendedName>
        <fullName evidence="2">cysteine-S-conjugate beta-lyase</fullName>
        <ecNumber evidence="2">4.4.1.13</ecNumber>
    </recommendedName>
</protein>
<dbReference type="PANTHER" id="PTHR43525:SF1">
    <property type="entry name" value="PROTEIN MALY"/>
    <property type="match status" value="1"/>
</dbReference>
<evidence type="ECO:0000313" key="9">
    <source>
        <dbReference type="Proteomes" id="UP000076872"/>
    </source>
</evidence>
<dbReference type="SUPFAM" id="SSF53383">
    <property type="entry name" value="PLP-dependent transferases"/>
    <property type="match status" value="1"/>
</dbReference>
<evidence type="ECO:0000256" key="1">
    <source>
        <dbReference type="ARBA" id="ARBA00001933"/>
    </source>
</evidence>
<dbReference type="InterPro" id="IPR004839">
    <property type="entry name" value="Aminotransferase_I/II_large"/>
</dbReference>
<keyword evidence="3" id="KW-0663">Pyridoxal phosphate</keyword>
<keyword evidence="8" id="KW-0808">Transferase</keyword>
<evidence type="ECO:0000313" key="10">
    <source>
        <dbReference type="Proteomes" id="UP000076989"/>
    </source>
</evidence>
<comment type="similarity">
    <text evidence="5">Belongs to the class-II pyridoxal-phosphate-dependent aminotransferase family. MalY/PatB cystathionine beta-lyase subfamily.</text>
</comment>
<name>A0AAW3RI91_LACPN</name>
<keyword evidence="8" id="KW-0032">Aminotransferase</keyword>
<evidence type="ECO:0000259" key="6">
    <source>
        <dbReference type="Pfam" id="PF00155"/>
    </source>
</evidence>
<accession>A0AAW3RI91</accession>
<organism evidence="8 9">
    <name type="scientific">Lactiplantibacillus plantarum</name>
    <name type="common">Lactobacillus plantarum</name>
    <dbReference type="NCBI Taxonomy" id="1590"/>
    <lineage>
        <taxon>Bacteria</taxon>
        <taxon>Bacillati</taxon>
        <taxon>Bacillota</taxon>
        <taxon>Bacilli</taxon>
        <taxon>Lactobacillales</taxon>
        <taxon>Lactobacillaceae</taxon>
        <taxon>Lactiplantibacillus</taxon>
    </lineage>
</organism>
<dbReference type="NCBIfam" id="TIGR04350">
    <property type="entry name" value="C_S_lyase_PatB"/>
    <property type="match status" value="1"/>
</dbReference>
<dbReference type="InterPro" id="IPR027619">
    <property type="entry name" value="C-S_lyase_PatB-like"/>
</dbReference>
<evidence type="ECO:0000313" key="7">
    <source>
        <dbReference type="EMBL" id="KZU03765.1"/>
    </source>
</evidence>
<dbReference type="InterPro" id="IPR051798">
    <property type="entry name" value="Class-II_PLP-Dep_Aminotrans"/>
</dbReference>
<dbReference type="CDD" id="cd00609">
    <property type="entry name" value="AAT_like"/>
    <property type="match status" value="1"/>
</dbReference>
<evidence type="ECO:0000256" key="2">
    <source>
        <dbReference type="ARBA" id="ARBA00012224"/>
    </source>
</evidence>
<dbReference type="EMBL" id="LUWI01000022">
    <property type="protein sequence ID" value="KZU03765.1"/>
    <property type="molecule type" value="Genomic_DNA"/>
</dbReference>
<evidence type="ECO:0000313" key="8">
    <source>
        <dbReference type="EMBL" id="KZV04444.1"/>
    </source>
</evidence>
<comment type="caution">
    <text evidence="8">The sequence shown here is derived from an EMBL/GenBank/DDBJ whole genome shotgun (WGS) entry which is preliminary data.</text>
</comment>
<proteinExistence type="inferred from homology"/>
<feature type="domain" description="Aminotransferase class I/classII large" evidence="6">
    <location>
        <begin position="38"/>
        <end position="380"/>
    </location>
</feature>
<dbReference type="PANTHER" id="PTHR43525">
    <property type="entry name" value="PROTEIN MALY"/>
    <property type="match status" value="1"/>
</dbReference>
<reference evidence="9 10" key="1">
    <citation type="submission" date="2016-03" db="EMBL/GenBank/DDBJ databases">
        <title>Comparative genomics of 54 Lactobacillus plantarum strains reveals genomic uncoupling from niche constraints.</title>
        <authorList>
            <person name="Martino M.E."/>
        </authorList>
    </citation>
    <scope>NUCLEOTIDE SEQUENCE [LARGE SCALE GENOMIC DNA]</scope>
    <source>
        <strain evidence="8 9">NAB2</strain>
        <strain evidence="7 10">Nizo2260</strain>
    </source>
</reference>
<evidence type="ECO:0000256" key="4">
    <source>
        <dbReference type="ARBA" id="ARBA00023239"/>
    </source>
</evidence>
<dbReference type="GO" id="GO:0030170">
    <property type="term" value="F:pyridoxal phosphate binding"/>
    <property type="evidence" value="ECO:0007669"/>
    <property type="project" value="InterPro"/>
</dbReference>
<dbReference type="GO" id="GO:0047804">
    <property type="term" value="F:cysteine-S-conjugate beta-lyase activity"/>
    <property type="evidence" value="ECO:0007669"/>
    <property type="project" value="UniProtKB-EC"/>
</dbReference>
<dbReference type="InterPro" id="IPR015421">
    <property type="entry name" value="PyrdxlP-dep_Trfase_major"/>
</dbReference>
<dbReference type="EC" id="4.4.1.13" evidence="2"/>
<evidence type="ECO:0000256" key="3">
    <source>
        <dbReference type="ARBA" id="ARBA00022898"/>
    </source>
</evidence>
<keyword evidence="4" id="KW-0456">Lyase</keyword>
<dbReference type="Gene3D" id="3.40.640.10">
    <property type="entry name" value="Type I PLP-dependent aspartate aminotransferase-like (Major domain)"/>
    <property type="match status" value="1"/>
</dbReference>
<comment type="cofactor">
    <cofactor evidence="1">
        <name>pyridoxal 5'-phosphate</name>
        <dbReference type="ChEBI" id="CHEBI:597326"/>
    </cofactor>
</comment>
<dbReference type="AlphaFoldDB" id="A0AAW3RI91"/>
<evidence type="ECO:0000256" key="5">
    <source>
        <dbReference type="ARBA" id="ARBA00037974"/>
    </source>
</evidence>
<dbReference type="Proteomes" id="UP000076989">
    <property type="component" value="Unassembled WGS sequence"/>
</dbReference>
<dbReference type="Gene3D" id="3.90.1150.10">
    <property type="entry name" value="Aspartate Aminotransferase, domain 1"/>
    <property type="match status" value="1"/>
</dbReference>
<dbReference type="GO" id="GO:0008483">
    <property type="term" value="F:transaminase activity"/>
    <property type="evidence" value="ECO:0007669"/>
    <property type="project" value="UniProtKB-KW"/>
</dbReference>